<proteinExistence type="predicted"/>
<accession>A0A975C3B6</accession>
<dbReference type="NCBIfam" id="NF038065">
    <property type="entry name" value="Pr6Pr"/>
    <property type="match status" value="1"/>
</dbReference>
<gene>
    <name evidence="2" type="ORF">IFJ75_09635</name>
</gene>
<feature type="transmembrane region" description="Helical" evidence="1">
    <location>
        <begin position="147"/>
        <end position="170"/>
    </location>
</feature>
<organism evidence="2 3">
    <name type="scientific">Brevundimonas goettingensis</name>
    <dbReference type="NCBI Taxonomy" id="2774190"/>
    <lineage>
        <taxon>Bacteria</taxon>
        <taxon>Pseudomonadati</taxon>
        <taxon>Pseudomonadota</taxon>
        <taxon>Alphaproteobacteria</taxon>
        <taxon>Caulobacterales</taxon>
        <taxon>Caulobacteraceae</taxon>
        <taxon>Brevundimonas</taxon>
    </lineage>
</organism>
<name>A0A975C3B6_9CAUL</name>
<feature type="transmembrane region" description="Helical" evidence="1">
    <location>
        <begin position="113"/>
        <end position="135"/>
    </location>
</feature>
<protein>
    <submittedName>
        <fullName evidence="2">Pr6Pr family membrane protein</fullName>
    </submittedName>
</protein>
<sequence>MADRFGGGVATLWRIVFAAVGWFALITQFVLMVAGHAPAEAAARVVNYFSFFTIWTNLMMALALTLPVVADGTRAGRWAASESIRAMVTLYAVVVGLVYHFLLAPFWNPQGWLMFVNILLHYVMPAAFLADWILFTPKGRLMWIDPVRWLSVPTVYGVWTLIHGFISHWWPYGFLNVDALGLKAIATFTGLLIFFLIVGLAIVGLDRTLGRKNRPEVSI</sequence>
<dbReference type="InterPro" id="IPR049713">
    <property type="entry name" value="Pr6Pr-like"/>
</dbReference>
<dbReference type="KEGG" id="bgoe:IFJ75_09635"/>
<feature type="transmembrane region" description="Helical" evidence="1">
    <location>
        <begin position="46"/>
        <end position="68"/>
    </location>
</feature>
<feature type="transmembrane region" description="Helical" evidence="1">
    <location>
        <begin position="88"/>
        <end position="107"/>
    </location>
</feature>
<feature type="transmembrane region" description="Helical" evidence="1">
    <location>
        <begin position="182"/>
        <end position="205"/>
    </location>
</feature>
<dbReference type="EMBL" id="CP062222">
    <property type="protein sequence ID" value="QTC93073.1"/>
    <property type="molecule type" value="Genomic_DNA"/>
</dbReference>
<keyword evidence="1" id="KW-0472">Membrane</keyword>
<dbReference type="RefSeq" id="WP_207932349.1">
    <property type="nucleotide sequence ID" value="NZ_CP062222.1"/>
</dbReference>
<evidence type="ECO:0000313" key="3">
    <source>
        <dbReference type="Proteomes" id="UP000663918"/>
    </source>
</evidence>
<keyword evidence="1" id="KW-0812">Transmembrane</keyword>
<dbReference type="AlphaFoldDB" id="A0A975C3B6"/>
<evidence type="ECO:0000313" key="2">
    <source>
        <dbReference type="EMBL" id="QTC93073.1"/>
    </source>
</evidence>
<feature type="transmembrane region" description="Helical" evidence="1">
    <location>
        <begin position="12"/>
        <end position="34"/>
    </location>
</feature>
<dbReference type="Proteomes" id="UP000663918">
    <property type="component" value="Chromosome"/>
</dbReference>
<reference evidence="2" key="1">
    <citation type="submission" date="2020-09" db="EMBL/GenBank/DDBJ databases">
        <title>Brevundimonas sp. LVF2 isolated from a puddle in Goettingen, Germany.</title>
        <authorList>
            <person name="Friedrich I."/>
            <person name="Klassen A."/>
            <person name="Hannes N."/>
            <person name="Schneider D."/>
            <person name="Hertel R."/>
            <person name="Daniel R."/>
        </authorList>
    </citation>
    <scope>NUCLEOTIDE SEQUENCE</scope>
    <source>
        <strain evidence="2">LVF2</strain>
    </source>
</reference>
<keyword evidence="1" id="KW-1133">Transmembrane helix</keyword>
<keyword evidence="3" id="KW-1185">Reference proteome</keyword>
<evidence type="ECO:0000256" key="1">
    <source>
        <dbReference type="SAM" id="Phobius"/>
    </source>
</evidence>